<protein>
    <submittedName>
        <fullName evidence="1">Uncharacterized protein</fullName>
    </submittedName>
</protein>
<comment type="caution">
    <text evidence="1">The sequence shown here is derived from an EMBL/GenBank/DDBJ whole genome shotgun (WGS) entry which is preliminary data.</text>
</comment>
<name>A0AAV9LRR5_9SOLN</name>
<evidence type="ECO:0000313" key="2">
    <source>
        <dbReference type="Proteomes" id="UP001311915"/>
    </source>
</evidence>
<dbReference type="Proteomes" id="UP001311915">
    <property type="component" value="Unassembled WGS sequence"/>
</dbReference>
<sequence length="67" mass="7607">MKVNKGNYATLLKPLNMNSPTKVGSPIPYKTPTFNNGVPRVTWTEDEVKRMNVLENLQYTVIGKLKK</sequence>
<proteinExistence type="predicted"/>
<organism evidence="1 2">
    <name type="scientific">Solanum pinnatisectum</name>
    <name type="common">tansyleaf nightshade</name>
    <dbReference type="NCBI Taxonomy" id="50273"/>
    <lineage>
        <taxon>Eukaryota</taxon>
        <taxon>Viridiplantae</taxon>
        <taxon>Streptophyta</taxon>
        <taxon>Embryophyta</taxon>
        <taxon>Tracheophyta</taxon>
        <taxon>Spermatophyta</taxon>
        <taxon>Magnoliopsida</taxon>
        <taxon>eudicotyledons</taxon>
        <taxon>Gunneridae</taxon>
        <taxon>Pentapetalae</taxon>
        <taxon>asterids</taxon>
        <taxon>lamiids</taxon>
        <taxon>Solanales</taxon>
        <taxon>Solanaceae</taxon>
        <taxon>Solanoideae</taxon>
        <taxon>Solaneae</taxon>
        <taxon>Solanum</taxon>
    </lineage>
</organism>
<accession>A0AAV9LRR5</accession>
<evidence type="ECO:0000313" key="1">
    <source>
        <dbReference type="EMBL" id="KAK4727219.1"/>
    </source>
</evidence>
<dbReference type="EMBL" id="JAWPEI010000005">
    <property type="protein sequence ID" value="KAK4727219.1"/>
    <property type="molecule type" value="Genomic_DNA"/>
</dbReference>
<keyword evidence="2" id="KW-1185">Reference proteome</keyword>
<reference evidence="1 2" key="1">
    <citation type="submission" date="2023-10" db="EMBL/GenBank/DDBJ databases">
        <title>Genome-Wide Identification Analysis in wild type Solanum Pinnatisectum Reveals Some Genes Defensing Phytophthora Infestans.</title>
        <authorList>
            <person name="Sun C."/>
        </authorList>
    </citation>
    <scope>NUCLEOTIDE SEQUENCE [LARGE SCALE GENOMIC DNA]</scope>
    <source>
        <strain evidence="1">LQN</strain>
        <tissue evidence="1">Leaf</tissue>
    </source>
</reference>
<gene>
    <name evidence="1" type="ORF">R3W88_032136</name>
</gene>
<dbReference type="AlphaFoldDB" id="A0AAV9LRR5"/>